<sequence length="203" mass="21660">MSSLRSLSKHARALLRTLPTKPNATRAFHSPFKVLSQAPLVQSPAEVSPLYEKQLDHSPDPQLSSTGTRMYVVSEPDPANTPYQVPSGAYPTSAPYKSYPATEAPSSQGAHRSSTSSDLAHPITNAAPQNESGVMESSAVRYGEAPGEMNERGGSYGGLGLMDRAGTKSGKGQLADRNPPPDDPALAARWSKMGIDNAWKDRK</sequence>
<name>A0A165CCV9_9APHY</name>
<evidence type="ECO:0000256" key="1">
    <source>
        <dbReference type="SAM" id="MobiDB-lite"/>
    </source>
</evidence>
<dbReference type="STRING" id="1314785.A0A165CCV9"/>
<dbReference type="InParanoid" id="A0A165CCV9"/>
<evidence type="ECO:0000313" key="3">
    <source>
        <dbReference type="Proteomes" id="UP000076871"/>
    </source>
</evidence>
<evidence type="ECO:0000313" key="2">
    <source>
        <dbReference type="EMBL" id="KZT02582.1"/>
    </source>
</evidence>
<dbReference type="OrthoDB" id="3355886at2759"/>
<dbReference type="Proteomes" id="UP000076871">
    <property type="component" value="Unassembled WGS sequence"/>
</dbReference>
<organism evidence="2 3">
    <name type="scientific">Laetiporus sulphureus 93-53</name>
    <dbReference type="NCBI Taxonomy" id="1314785"/>
    <lineage>
        <taxon>Eukaryota</taxon>
        <taxon>Fungi</taxon>
        <taxon>Dikarya</taxon>
        <taxon>Basidiomycota</taxon>
        <taxon>Agaricomycotina</taxon>
        <taxon>Agaricomycetes</taxon>
        <taxon>Polyporales</taxon>
        <taxon>Laetiporus</taxon>
    </lineage>
</organism>
<keyword evidence="3" id="KW-1185">Reference proteome</keyword>
<gene>
    <name evidence="2" type="ORF">LAESUDRAFT_762706</name>
</gene>
<feature type="compositionally biased region" description="Polar residues" evidence="1">
    <location>
        <begin position="104"/>
        <end position="118"/>
    </location>
</feature>
<dbReference type="GeneID" id="63830171"/>
<feature type="region of interest" description="Disordered" evidence="1">
    <location>
        <begin position="45"/>
        <end position="203"/>
    </location>
</feature>
<reference evidence="2 3" key="1">
    <citation type="journal article" date="2016" name="Mol. Biol. Evol.">
        <title>Comparative Genomics of Early-Diverging Mushroom-Forming Fungi Provides Insights into the Origins of Lignocellulose Decay Capabilities.</title>
        <authorList>
            <person name="Nagy L.G."/>
            <person name="Riley R."/>
            <person name="Tritt A."/>
            <person name="Adam C."/>
            <person name="Daum C."/>
            <person name="Floudas D."/>
            <person name="Sun H."/>
            <person name="Yadav J.S."/>
            <person name="Pangilinan J."/>
            <person name="Larsson K.H."/>
            <person name="Matsuura K."/>
            <person name="Barry K."/>
            <person name="Labutti K."/>
            <person name="Kuo R."/>
            <person name="Ohm R.A."/>
            <person name="Bhattacharya S.S."/>
            <person name="Shirouzu T."/>
            <person name="Yoshinaga Y."/>
            <person name="Martin F.M."/>
            <person name="Grigoriev I.V."/>
            <person name="Hibbett D.S."/>
        </authorList>
    </citation>
    <scope>NUCLEOTIDE SEQUENCE [LARGE SCALE GENOMIC DNA]</scope>
    <source>
        <strain evidence="2 3">93-53</strain>
    </source>
</reference>
<protein>
    <submittedName>
        <fullName evidence="2">Uncharacterized protein</fullName>
    </submittedName>
</protein>
<dbReference type="EMBL" id="KV427651">
    <property type="protein sequence ID" value="KZT02582.1"/>
    <property type="molecule type" value="Genomic_DNA"/>
</dbReference>
<accession>A0A165CCV9</accession>
<dbReference type="AlphaFoldDB" id="A0A165CCV9"/>
<dbReference type="RefSeq" id="XP_040760322.1">
    <property type="nucleotide sequence ID" value="XM_040913143.1"/>
</dbReference>
<proteinExistence type="predicted"/>